<proteinExistence type="predicted"/>
<dbReference type="InterPro" id="IPR013655">
    <property type="entry name" value="PAS_fold_3"/>
</dbReference>
<dbReference type="CDD" id="cd01949">
    <property type="entry name" value="GGDEF"/>
    <property type="match status" value="1"/>
</dbReference>
<dbReference type="InterPro" id="IPR000014">
    <property type="entry name" value="PAS"/>
</dbReference>
<evidence type="ECO:0000256" key="1">
    <source>
        <dbReference type="SAM" id="Phobius"/>
    </source>
</evidence>
<dbReference type="PANTHER" id="PTHR44757:SF2">
    <property type="entry name" value="BIOFILM ARCHITECTURE MAINTENANCE PROTEIN MBAA"/>
    <property type="match status" value="1"/>
</dbReference>
<evidence type="ECO:0000259" key="2">
    <source>
        <dbReference type="PROSITE" id="PS50113"/>
    </source>
</evidence>
<dbReference type="NCBIfam" id="TIGR00254">
    <property type="entry name" value="GGDEF"/>
    <property type="match status" value="1"/>
</dbReference>
<accession>A0ABW8GNG1</accession>
<dbReference type="CDD" id="cd00130">
    <property type="entry name" value="PAS"/>
    <property type="match status" value="1"/>
</dbReference>
<dbReference type="SMART" id="SM00267">
    <property type="entry name" value="GGDEF"/>
    <property type="match status" value="1"/>
</dbReference>
<dbReference type="Gene3D" id="3.30.450.20">
    <property type="entry name" value="PAS domain"/>
    <property type="match status" value="1"/>
</dbReference>
<dbReference type="InterPro" id="IPR000160">
    <property type="entry name" value="GGDEF_dom"/>
</dbReference>
<keyword evidence="5" id="KW-1185">Reference proteome</keyword>
<dbReference type="EMBL" id="JBIWXY010000002">
    <property type="protein sequence ID" value="MFJ5446936.1"/>
    <property type="molecule type" value="Genomic_DNA"/>
</dbReference>
<dbReference type="InterPro" id="IPR029787">
    <property type="entry name" value="Nucleotide_cyclase"/>
</dbReference>
<sequence length="655" mass="73532">MGSRLNPQAKDSIRRYRLRTWLGLLVIIALLPILGLAILAVWQVTVQDKNASKTRLLDSARALARSVENDIIINTTLLKSLATASYTHQTSIEQLQSWLDHAQPGLGRLYVVSPHERQTPTSEHDKLPPAEFLQSALDFTDRNRPVISNLYFTSPLHDPKIALGIAWQHQSIQQVLYFVLSPRRLLQLAPQLGSSETSLLIAIVDGNGKIIARSRDNDRYVGQPVPDWEKLMSLPRTEKFFEAKTKEGSHVIFSYEFLAGTPGWVLVVGEPLQAFDARWKKPLMQLGIGGGIMLLLALWLTSKLSGYILRPMRSLAKEARGIIDNKYQELYNTVEYSSSRILEFDSLHESIIAAQTALKLSTQQAENSELKYRTLAHTGALTLWEANAKQGITSITGWQELTGAPNEHALRWNWIKRVHPEDVNIVRQCLASDTNDMDCEFRILTADQTWHWVRAKGSAIPSKNTSQGWIGTLEDIHERRKMQEHVAHLALHDDLTKLPNRTALNQHLQQMLSRTTHGHQSGILFLDLDYFKEVNDTHGHETGDALLTAVSARLSALARDNDFIARLGGDEFVVVCSQLSSQEELALIAKRIIQALSQPFNLQGLTIHIGVSIGITLLSNAMSANEHLKQADIALYKAKENGKNCYVFHHEINTD</sequence>
<dbReference type="InterPro" id="IPR035965">
    <property type="entry name" value="PAS-like_dom_sf"/>
</dbReference>
<dbReference type="InterPro" id="IPR052155">
    <property type="entry name" value="Biofilm_reg_signaling"/>
</dbReference>
<organism evidence="4 5">
    <name type="scientific">Methylobacillus methanolivorans</name>
    <dbReference type="NCBI Taxonomy" id="1848927"/>
    <lineage>
        <taxon>Bacteria</taxon>
        <taxon>Pseudomonadati</taxon>
        <taxon>Pseudomonadota</taxon>
        <taxon>Betaproteobacteria</taxon>
        <taxon>Nitrosomonadales</taxon>
        <taxon>Methylophilaceae</taxon>
        <taxon>Methylobacillus</taxon>
    </lineage>
</organism>
<dbReference type="SUPFAM" id="SSF55785">
    <property type="entry name" value="PYP-like sensor domain (PAS domain)"/>
    <property type="match status" value="1"/>
</dbReference>
<dbReference type="CDD" id="cd18774">
    <property type="entry name" value="PDC2_HK_sensor"/>
    <property type="match status" value="1"/>
</dbReference>
<dbReference type="Gene3D" id="3.30.70.270">
    <property type="match status" value="1"/>
</dbReference>
<dbReference type="EC" id="2.7.7.65" evidence="4"/>
<dbReference type="InterPro" id="IPR001610">
    <property type="entry name" value="PAC"/>
</dbReference>
<feature type="transmembrane region" description="Helical" evidence="1">
    <location>
        <begin position="21"/>
        <end position="42"/>
    </location>
</feature>
<dbReference type="PROSITE" id="PS50113">
    <property type="entry name" value="PAC"/>
    <property type="match status" value="1"/>
</dbReference>
<feature type="domain" description="GGDEF" evidence="3">
    <location>
        <begin position="519"/>
        <end position="651"/>
    </location>
</feature>
<feature type="domain" description="PAC" evidence="2">
    <location>
        <begin position="437"/>
        <end position="488"/>
    </location>
</feature>
<evidence type="ECO:0000259" key="3">
    <source>
        <dbReference type="PROSITE" id="PS50887"/>
    </source>
</evidence>
<dbReference type="RefSeq" id="WP_400883134.1">
    <property type="nucleotide sequence ID" value="NZ_JBIWXY010000002.1"/>
</dbReference>
<protein>
    <submittedName>
        <fullName evidence="4">Diguanylate cyclase domain-containing protein</fullName>
        <ecNumber evidence="4">2.7.7.65</ecNumber>
    </submittedName>
</protein>
<evidence type="ECO:0000313" key="4">
    <source>
        <dbReference type="EMBL" id="MFJ5446936.1"/>
    </source>
</evidence>
<dbReference type="Pfam" id="PF00990">
    <property type="entry name" value="GGDEF"/>
    <property type="match status" value="1"/>
</dbReference>
<dbReference type="SMART" id="SM00086">
    <property type="entry name" value="PAC"/>
    <property type="match status" value="1"/>
</dbReference>
<dbReference type="GO" id="GO:0052621">
    <property type="term" value="F:diguanylate cyclase activity"/>
    <property type="evidence" value="ECO:0007669"/>
    <property type="project" value="UniProtKB-EC"/>
</dbReference>
<dbReference type="InterPro" id="IPR000700">
    <property type="entry name" value="PAS-assoc_C"/>
</dbReference>
<dbReference type="InterPro" id="IPR043128">
    <property type="entry name" value="Rev_trsase/Diguanyl_cyclase"/>
</dbReference>
<reference evidence="4 5" key="1">
    <citation type="submission" date="2024-11" db="EMBL/GenBank/DDBJ databases">
        <authorList>
            <person name="Kaparullina E.N."/>
            <person name="Delegan Y.A."/>
            <person name="Doronina N.V."/>
        </authorList>
    </citation>
    <scope>NUCLEOTIDE SEQUENCE [LARGE SCALE GENOMIC DNA]</scope>
    <source>
        <strain evidence="4 5">7sh_L</strain>
    </source>
</reference>
<dbReference type="Proteomes" id="UP001617669">
    <property type="component" value="Unassembled WGS sequence"/>
</dbReference>
<comment type="caution">
    <text evidence="4">The sequence shown here is derived from an EMBL/GenBank/DDBJ whole genome shotgun (WGS) entry which is preliminary data.</text>
</comment>
<keyword evidence="1" id="KW-0812">Transmembrane</keyword>
<dbReference type="PROSITE" id="PS50887">
    <property type="entry name" value="GGDEF"/>
    <property type="match status" value="1"/>
</dbReference>
<gene>
    <name evidence="4" type="ORF">ACIKP9_11905</name>
</gene>
<evidence type="ECO:0000313" key="5">
    <source>
        <dbReference type="Proteomes" id="UP001617669"/>
    </source>
</evidence>
<dbReference type="NCBIfam" id="TIGR00229">
    <property type="entry name" value="sensory_box"/>
    <property type="match status" value="1"/>
</dbReference>
<dbReference type="PANTHER" id="PTHR44757">
    <property type="entry name" value="DIGUANYLATE CYCLASE DGCP"/>
    <property type="match status" value="1"/>
</dbReference>
<keyword evidence="1" id="KW-0472">Membrane</keyword>
<keyword evidence="1" id="KW-1133">Transmembrane helix</keyword>
<keyword evidence="4" id="KW-0808">Transferase</keyword>
<dbReference type="Pfam" id="PF08447">
    <property type="entry name" value="PAS_3"/>
    <property type="match status" value="1"/>
</dbReference>
<keyword evidence="4" id="KW-0548">Nucleotidyltransferase</keyword>
<name>A0ABW8GNG1_9PROT</name>
<dbReference type="SUPFAM" id="SSF55073">
    <property type="entry name" value="Nucleotide cyclase"/>
    <property type="match status" value="1"/>
</dbReference>